<reference evidence="1 2" key="2">
    <citation type="submission" date="2017-12" db="EMBL/GenBank/DDBJ databases">
        <title>Revising the taxonomy of the Acinetobacter lwoffii group: the description of Acinetobacter pseudolwoffii sp. nov. and emended description of Acinetobacter lwoffii.</title>
        <authorList>
            <person name="Nemec A."/>
        </authorList>
    </citation>
    <scope>NUCLEOTIDE SEQUENCE [LARGE SCALE GENOMIC DNA]</scope>
    <source>
        <strain evidence="1 2">ANC 5347</strain>
    </source>
</reference>
<comment type="caution">
    <text evidence="1">The sequence shown here is derived from an EMBL/GenBank/DDBJ whole genome shotgun (WGS) entry which is preliminary data.</text>
</comment>
<accession>A0A2H9UIU4</accession>
<sequence length="68" mass="8140">MYAWQIVTKIKMHVRLDLHIKILNRNLNIGFELLIGLQSERNCGFAWKISKNIRANQETVNWPKYTLR</sequence>
<name>A0A2H9UIU4_9GAMM</name>
<proteinExistence type="predicted"/>
<reference evidence="1 2" key="1">
    <citation type="submission" date="2017-11" db="EMBL/GenBank/DDBJ databases">
        <authorList>
            <person name="Han C.G."/>
        </authorList>
    </citation>
    <scope>NUCLEOTIDE SEQUENCE [LARGE SCALE GENOMIC DNA]</scope>
    <source>
        <strain evidence="1 2">ANC 5347</strain>
    </source>
</reference>
<dbReference type="Proteomes" id="UP000242351">
    <property type="component" value="Unassembled WGS sequence"/>
</dbReference>
<evidence type="ECO:0000313" key="1">
    <source>
        <dbReference type="EMBL" id="PJI31598.1"/>
    </source>
</evidence>
<organism evidence="1 2">
    <name type="scientific">Acinetobacter pseudolwoffii</name>
    <dbReference type="NCBI Taxonomy" id="2053287"/>
    <lineage>
        <taxon>Bacteria</taxon>
        <taxon>Pseudomonadati</taxon>
        <taxon>Pseudomonadota</taxon>
        <taxon>Gammaproteobacteria</taxon>
        <taxon>Moraxellales</taxon>
        <taxon>Moraxellaceae</taxon>
        <taxon>Acinetobacter</taxon>
    </lineage>
</organism>
<dbReference type="EMBL" id="PGOZ01000020">
    <property type="protein sequence ID" value="PJI31598.1"/>
    <property type="molecule type" value="Genomic_DNA"/>
</dbReference>
<gene>
    <name evidence="1" type="ORF">CU320_12970</name>
</gene>
<evidence type="ECO:0000313" key="2">
    <source>
        <dbReference type="Proteomes" id="UP000242351"/>
    </source>
</evidence>
<dbReference type="AlphaFoldDB" id="A0A2H9UIU4"/>
<protein>
    <submittedName>
        <fullName evidence="1">Uncharacterized protein</fullName>
    </submittedName>
</protein>